<organism evidence="1 2">
    <name type="scientific">Candidatus Sarcina troglodytae</name>
    <dbReference type="NCBI Taxonomy" id="2726954"/>
    <lineage>
        <taxon>Bacteria</taxon>
        <taxon>Bacillati</taxon>
        <taxon>Bacillota</taxon>
        <taxon>Clostridia</taxon>
        <taxon>Eubacteriales</taxon>
        <taxon>Clostridiaceae</taxon>
        <taxon>Sarcina</taxon>
    </lineage>
</organism>
<protein>
    <submittedName>
        <fullName evidence="1">ABC transporter ATP-binding protein</fullName>
    </submittedName>
</protein>
<evidence type="ECO:0000313" key="1">
    <source>
        <dbReference type="EMBL" id="QPJ86745.1"/>
    </source>
</evidence>
<reference evidence="1" key="1">
    <citation type="submission" date="2020-04" db="EMBL/GenBank/DDBJ databases">
        <title>A novel bacterium ('Candidatus Sarcina troglodytae' sp. nov.) linked to a protracted, uniformly lethal epizootic among sanctuary western chimpanzees (Pan troglodytes verus) in Sierra Leone.</title>
        <authorList>
            <person name="Owens L.A."/>
            <person name="Colitti B."/>
            <person name="Hirji I."/>
            <person name="Pizaro A."/>
            <person name="Jaffe J.E."/>
            <person name="Moittie S."/>
            <person name="Bishop-Lilly K.A."/>
            <person name="Estrella L.A."/>
            <person name="Voegtly L.J."/>
            <person name="Kuhn J.H."/>
            <person name="Suen G."/>
            <person name="Deblois C.L."/>
            <person name="Dunn C."/>
            <person name="Juan-Salles C."/>
            <person name="Goldberg T.L."/>
        </authorList>
    </citation>
    <scope>NUCLEOTIDE SEQUENCE</scope>
    <source>
        <strain evidence="1">JB2</strain>
    </source>
</reference>
<keyword evidence="1" id="KW-0547">Nucleotide-binding</keyword>
<accession>A0ACD1BH24</accession>
<geneLocation type="plasmid" evidence="1 2">
    <name>p6</name>
</geneLocation>
<gene>
    <name evidence="1" type="ORF">HH195_12290</name>
</gene>
<sequence>MIKINNLSKTFNDGKKKKTILENLNLSIKTGQSIAITGRSGCGKTTLLNIIGGLLDFDYGDLFINNININSLSLNQIADYRKNYFGFITQNFNLLDDRNVFENVALPLYYSSIKKSDIQKRVNTILTTLDISHLAQKNIKNLSGGEKQRVAIARALVKKSKIILADEPTGSLDEKTELDILNIFSKLKNSGITLIIVTHNKKVANHCDLIYELKNKSLISIPK</sequence>
<keyword evidence="1" id="KW-0067">ATP-binding</keyword>
<dbReference type="EMBL" id="CP051760">
    <property type="protein sequence ID" value="QPJ86745.1"/>
    <property type="molecule type" value="Genomic_DNA"/>
</dbReference>
<evidence type="ECO:0000313" key="2">
    <source>
        <dbReference type="Proteomes" id="UP000594603"/>
    </source>
</evidence>
<dbReference type="Proteomes" id="UP000594603">
    <property type="component" value="Plasmid p6"/>
</dbReference>
<name>A0ACD1BH24_9CLOT</name>
<keyword evidence="1" id="KW-0614">Plasmid</keyword>
<keyword evidence="2" id="KW-1185">Reference proteome</keyword>
<proteinExistence type="predicted"/>